<dbReference type="EMBL" id="DS547139">
    <property type="protein sequence ID" value="EDR01434.1"/>
    <property type="molecule type" value="Genomic_DNA"/>
</dbReference>
<evidence type="ECO:0000313" key="1">
    <source>
        <dbReference type="EMBL" id="EDR01434.1"/>
    </source>
</evidence>
<sequence length="146" mass="16560">MYTIRSMSTPTKSTPFSFAHVLFDSIPQDRQGLALTAFSDLLFPFSYSWPALGCCTRFVIARKKALGGRLRAHGRAEYRPVQNPAVCAYPVTSFLLGWRIAERKTVSGYWVWRSRAMIVLVGGALFAGPPRPVSSFRLCRYLHLRW</sequence>
<gene>
    <name evidence="1" type="ORF">LACBIDRAFT_311031</name>
</gene>
<dbReference type="AlphaFoldDB" id="B0DVK8"/>
<evidence type="ECO:0000313" key="2">
    <source>
        <dbReference type="Proteomes" id="UP000001194"/>
    </source>
</evidence>
<name>B0DVK8_LACBS</name>
<protein>
    <submittedName>
        <fullName evidence="1">Predicted protein</fullName>
    </submittedName>
</protein>
<proteinExistence type="predicted"/>
<dbReference type="HOGENOM" id="CLU_1777793_0_0_1"/>
<dbReference type="KEGG" id="lbc:LACBIDRAFT_311031"/>
<organism evidence="2">
    <name type="scientific">Laccaria bicolor (strain S238N-H82 / ATCC MYA-4686)</name>
    <name type="common">Bicoloured deceiver</name>
    <name type="synonym">Laccaria laccata var. bicolor</name>
    <dbReference type="NCBI Taxonomy" id="486041"/>
    <lineage>
        <taxon>Eukaryota</taxon>
        <taxon>Fungi</taxon>
        <taxon>Dikarya</taxon>
        <taxon>Basidiomycota</taxon>
        <taxon>Agaricomycotina</taxon>
        <taxon>Agaricomycetes</taxon>
        <taxon>Agaricomycetidae</taxon>
        <taxon>Agaricales</taxon>
        <taxon>Agaricineae</taxon>
        <taxon>Hydnangiaceae</taxon>
        <taxon>Laccaria</taxon>
    </lineage>
</organism>
<dbReference type="Proteomes" id="UP000001194">
    <property type="component" value="Unassembled WGS sequence"/>
</dbReference>
<keyword evidence="2" id="KW-1185">Reference proteome</keyword>
<dbReference type="GeneID" id="6083596"/>
<reference evidence="1 2" key="1">
    <citation type="journal article" date="2008" name="Nature">
        <title>The genome of Laccaria bicolor provides insights into mycorrhizal symbiosis.</title>
        <authorList>
            <person name="Martin F."/>
            <person name="Aerts A."/>
            <person name="Ahren D."/>
            <person name="Brun A."/>
            <person name="Danchin E.G.J."/>
            <person name="Duchaussoy F."/>
            <person name="Gibon J."/>
            <person name="Kohler A."/>
            <person name="Lindquist E."/>
            <person name="Pereda V."/>
            <person name="Salamov A."/>
            <person name="Shapiro H.J."/>
            <person name="Wuyts J."/>
            <person name="Blaudez D."/>
            <person name="Buee M."/>
            <person name="Brokstein P."/>
            <person name="Canbaeck B."/>
            <person name="Cohen D."/>
            <person name="Courty P.E."/>
            <person name="Coutinho P.M."/>
            <person name="Delaruelle C."/>
            <person name="Detter J.C."/>
            <person name="Deveau A."/>
            <person name="DiFazio S."/>
            <person name="Duplessis S."/>
            <person name="Fraissinet-Tachet L."/>
            <person name="Lucic E."/>
            <person name="Frey-Klett P."/>
            <person name="Fourrey C."/>
            <person name="Feussner I."/>
            <person name="Gay G."/>
            <person name="Grimwood J."/>
            <person name="Hoegger P.J."/>
            <person name="Jain P."/>
            <person name="Kilaru S."/>
            <person name="Labbe J."/>
            <person name="Lin Y.C."/>
            <person name="Legue V."/>
            <person name="Le Tacon F."/>
            <person name="Marmeisse R."/>
            <person name="Melayah D."/>
            <person name="Montanini B."/>
            <person name="Muratet M."/>
            <person name="Nehls U."/>
            <person name="Niculita-Hirzel H."/>
            <person name="Oudot-Le Secq M.P."/>
            <person name="Peter M."/>
            <person name="Quesneville H."/>
            <person name="Rajashekar B."/>
            <person name="Reich M."/>
            <person name="Rouhier N."/>
            <person name="Schmutz J."/>
            <person name="Yin T."/>
            <person name="Chalot M."/>
            <person name="Henrissat B."/>
            <person name="Kuees U."/>
            <person name="Lucas S."/>
            <person name="Van de Peer Y."/>
            <person name="Podila G.K."/>
            <person name="Polle A."/>
            <person name="Pukkila P.J."/>
            <person name="Richardson P.M."/>
            <person name="Rouze P."/>
            <person name="Sanders I.R."/>
            <person name="Stajich J.E."/>
            <person name="Tunlid A."/>
            <person name="Tuskan G."/>
            <person name="Grigoriev I.V."/>
        </authorList>
    </citation>
    <scope>NUCLEOTIDE SEQUENCE [LARGE SCALE GENOMIC DNA]</scope>
    <source>
        <strain evidence="2">S238N-H82 / ATCC MYA-4686</strain>
    </source>
</reference>
<dbReference type="RefSeq" id="XP_001887979.1">
    <property type="nucleotide sequence ID" value="XM_001887944.1"/>
</dbReference>
<accession>B0DVK8</accession>
<dbReference type="InParanoid" id="B0DVK8"/>